<dbReference type="Proteomes" id="UP000183868">
    <property type="component" value="Chromosome"/>
</dbReference>
<evidence type="ECO:0000259" key="2">
    <source>
        <dbReference type="SMART" id="SM00834"/>
    </source>
</evidence>
<dbReference type="OrthoDB" id="9813321at2"/>
<dbReference type="HOGENOM" id="CLU_136025_3_1_0"/>
<dbReference type="Pfam" id="PF09723">
    <property type="entry name" value="Zn_ribbon_8"/>
    <property type="match status" value="1"/>
</dbReference>
<dbReference type="PaxDb" id="880073-Calab_0928"/>
<organism evidence="4 5">
    <name type="scientific">Caldithrix abyssi DSM 13497</name>
    <dbReference type="NCBI Taxonomy" id="880073"/>
    <lineage>
        <taxon>Bacteria</taxon>
        <taxon>Pseudomonadati</taxon>
        <taxon>Calditrichota</taxon>
        <taxon>Calditrichia</taxon>
        <taxon>Calditrichales</taxon>
        <taxon>Calditrichaceae</taxon>
        <taxon>Caldithrix</taxon>
    </lineage>
</organism>
<dbReference type="PANTHER" id="PTHR34404:SF2">
    <property type="entry name" value="CONSERVED SERINE RICH PROTEIN"/>
    <property type="match status" value="1"/>
</dbReference>
<evidence type="ECO:0000313" key="6">
    <source>
        <dbReference type="Proteomes" id="UP000183868"/>
    </source>
</evidence>
<dbReference type="KEGG" id="caby:Cabys_21"/>
<dbReference type="EMBL" id="CM001402">
    <property type="protein sequence ID" value="EHO40562.1"/>
    <property type="molecule type" value="Genomic_DNA"/>
</dbReference>
<dbReference type="EMBL" id="CP018099">
    <property type="protein sequence ID" value="APF16772.1"/>
    <property type="molecule type" value="Genomic_DNA"/>
</dbReference>
<dbReference type="Gene3D" id="2.20.28.30">
    <property type="entry name" value="RNA polymerase ii, chain L"/>
    <property type="match status" value="1"/>
</dbReference>
<dbReference type="SMART" id="SM00834">
    <property type="entry name" value="CxxC_CXXC_SSSS"/>
    <property type="match status" value="1"/>
</dbReference>
<dbReference type="Proteomes" id="UP000004671">
    <property type="component" value="Chromosome"/>
</dbReference>
<dbReference type="PANTHER" id="PTHR34404">
    <property type="entry name" value="REGULATORY PROTEIN, FMDB FAMILY"/>
    <property type="match status" value="1"/>
</dbReference>
<evidence type="ECO:0000313" key="4">
    <source>
        <dbReference type="EMBL" id="EHO40562.1"/>
    </source>
</evidence>
<feature type="region of interest" description="Disordered" evidence="1">
    <location>
        <begin position="57"/>
        <end position="77"/>
    </location>
</feature>
<evidence type="ECO:0000256" key="1">
    <source>
        <dbReference type="SAM" id="MobiDB-lite"/>
    </source>
</evidence>
<feature type="domain" description="Putative regulatory protein FmdB zinc ribbon" evidence="2">
    <location>
        <begin position="1"/>
        <end position="41"/>
    </location>
</feature>
<evidence type="ECO:0000313" key="5">
    <source>
        <dbReference type="Proteomes" id="UP000004671"/>
    </source>
</evidence>
<dbReference type="NCBIfam" id="TIGR02605">
    <property type="entry name" value="CxxC_CxxC_SSSS"/>
    <property type="match status" value="1"/>
</dbReference>
<gene>
    <name evidence="3" type="ORF">Cabys_21</name>
    <name evidence="4" type="ORF">Calab_0928</name>
</gene>
<feature type="compositionally biased region" description="Basic residues" evidence="1">
    <location>
        <begin position="66"/>
        <end position="77"/>
    </location>
</feature>
<dbReference type="AlphaFoldDB" id="H1XV56"/>
<accession>H1XV56</accession>
<reference evidence="3 6" key="2">
    <citation type="submission" date="2016-11" db="EMBL/GenBank/DDBJ databases">
        <title>Genomic analysis of Caldithrix abyssi and proposal of a novel bacterial phylum Caldithrichaeota.</title>
        <authorList>
            <person name="Kublanov I."/>
            <person name="Sigalova O."/>
            <person name="Gavrilov S."/>
            <person name="Lebedinsky A."/>
            <person name="Ivanova N."/>
            <person name="Daum C."/>
            <person name="Reddy T."/>
            <person name="Klenk H.P."/>
            <person name="Goker M."/>
            <person name="Reva O."/>
            <person name="Miroshnichenko M."/>
            <person name="Kyprides N."/>
            <person name="Woyke T."/>
            <person name="Gelfand M."/>
        </authorList>
    </citation>
    <scope>NUCLEOTIDE SEQUENCE [LARGE SCALE GENOMIC DNA]</scope>
    <source>
        <strain evidence="3 6">LF13</strain>
    </source>
</reference>
<dbReference type="STRING" id="880073.Cabys_21"/>
<reference evidence="4 5" key="1">
    <citation type="submission" date="2011-09" db="EMBL/GenBank/DDBJ databases">
        <title>The permanent draft genome of Caldithrix abyssi DSM 13497.</title>
        <authorList>
            <consortium name="US DOE Joint Genome Institute (JGI-PGF)"/>
            <person name="Lucas S."/>
            <person name="Han J."/>
            <person name="Lapidus A."/>
            <person name="Bruce D."/>
            <person name="Goodwin L."/>
            <person name="Pitluck S."/>
            <person name="Peters L."/>
            <person name="Kyrpides N."/>
            <person name="Mavromatis K."/>
            <person name="Ivanova N."/>
            <person name="Mikhailova N."/>
            <person name="Chertkov O."/>
            <person name="Detter J.C."/>
            <person name="Tapia R."/>
            <person name="Han C."/>
            <person name="Land M."/>
            <person name="Hauser L."/>
            <person name="Markowitz V."/>
            <person name="Cheng J.-F."/>
            <person name="Hugenholtz P."/>
            <person name="Woyke T."/>
            <person name="Wu D."/>
            <person name="Spring S."/>
            <person name="Brambilla E."/>
            <person name="Klenk H.-P."/>
            <person name="Eisen J.A."/>
        </authorList>
    </citation>
    <scope>NUCLEOTIDE SEQUENCE [LARGE SCALE GENOMIC DNA]</scope>
    <source>
        <strain evidence="4 5">DSM 13497</strain>
    </source>
</reference>
<dbReference type="InParanoid" id="H1XV56"/>
<proteinExistence type="predicted"/>
<sequence length="77" mass="8573">MPTYEYICTKCGYEFEEFQSISAEPISICPKCNGRVERKISAGAGLVFKGSGFYITDYKNKENKSGSKKPSNKKSDS</sequence>
<dbReference type="InterPro" id="IPR013429">
    <property type="entry name" value="Regulatory_FmdB_Zinc_ribbon"/>
</dbReference>
<evidence type="ECO:0000313" key="3">
    <source>
        <dbReference type="EMBL" id="APF16772.1"/>
    </source>
</evidence>
<keyword evidence="5" id="KW-1185">Reference proteome</keyword>
<name>H1XV56_CALAY</name>
<dbReference type="eggNOG" id="COG2331">
    <property type="taxonomic scope" value="Bacteria"/>
</dbReference>
<dbReference type="RefSeq" id="WP_006927568.1">
    <property type="nucleotide sequence ID" value="NZ_CM001402.1"/>
</dbReference>
<protein>
    <submittedName>
        <fullName evidence="3 4">Regulatory protein, FmdB family</fullName>
    </submittedName>
</protein>